<dbReference type="Proteomes" id="UP000789375">
    <property type="component" value="Unassembled WGS sequence"/>
</dbReference>
<organism evidence="13 14">
    <name type="scientific">Funneliformis mosseae</name>
    <name type="common">Endomycorrhizal fungus</name>
    <name type="synonym">Glomus mosseae</name>
    <dbReference type="NCBI Taxonomy" id="27381"/>
    <lineage>
        <taxon>Eukaryota</taxon>
        <taxon>Fungi</taxon>
        <taxon>Fungi incertae sedis</taxon>
        <taxon>Mucoromycota</taxon>
        <taxon>Glomeromycotina</taxon>
        <taxon>Glomeromycetes</taxon>
        <taxon>Glomerales</taxon>
        <taxon>Glomeraceae</taxon>
        <taxon>Funneliformis</taxon>
    </lineage>
</organism>
<keyword evidence="7" id="KW-0560">Oxidoreductase</keyword>
<dbReference type="Pfam" id="PF00487">
    <property type="entry name" value="FA_desaturase"/>
    <property type="match status" value="1"/>
</dbReference>
<keyword evidence="5" id="KW-0479">Metal-binding</keyword>
<evidence type="ECO:0000256" key="7">
    <source>
        <dbReference type="ARBA" id="ARBA00023002"/>
    </source>
</evidence>
<evidence type="ECO:0000259" key="12">
    <source>
        <dbReference type="PROSITE" id="PS50255"/>
    </source>
</evidence>
<evidence type="ECO:0000256" key="4">
    <source>
        <dbReference type="ARBA" id="ARBA00022692"/>
    </source>
</evidence>
<dbReference type="Gene3D" id="3.10.120.10">
    <property type="entry name" value="Cytochrome b5-like heme/steroid binding domain"/>
    <property type="match status" value="1"/>
</dbReference>
<dbReference type="SUPFAM" id="SSF55856">
    <property type="entry name" value="Cytochrome b5-like heme/steroid binding domain"/>
    <property type="match status" value="1"/>
</dbReference>
<dbReference type="GO" id="GO:0016020">
    <property type="term" value="C:membrane"/>
    <property type="evidence" value="ECO:0007669"/>
    <property type="project" value="UniProtKB-SubCell"/>
</dbReference>
<evidence type="ECO:0000256" key="8">
    <source>
        <dbReference type="ARBA" id="ARBA00023004"/>
    </source>
</evidence>
<keyword evidence="4 11" id="KW-0812">Transmembrane</keyword>
<reference evidence="13" key="1">
    <citation type="submission" date="2021-06" db="EMBL/GenBank/DDBJ databases">
        <authorList>
            <person name="Kallberg Y."/>
            <person name="Tangrot J."/>
            <person name="Rosling A."/>
        </authorList>
    </citation>
    <scope>NUCLEOTIDE SEQUENCE</scope>
    <source>
        <strain evidence="13">87-6 pot B 2015</strain>
    </source>
</reference>
<feature type="transmembrane region" description="Helical" evidence="11">
    <location>
        <begin position="351"/>
        <end position="372"/>
    </location>
</feature>
<dbReference type="InterPro" id="IPR001199">
    <property type="entry name" value="Cyt_B5-like_heme/steroid-bd"/>
</dbReference>
<dbReference type="PROSITE" id="PS00191">
    <property type="entry name" value="CYTOCHROME_B5_1"/>
    <property type="match status" value="1"/>
</dbReference>
<keyword evidence="3" id="KW-0349">Heme</keyword>
<dbReference type="PROSITE" id="PS50255">
    <property type="entry name" value="CYTOCHROME_B5_2"/>
    <property type="match status" value="1"/>
</dbReference>
<keyword evidence="14" id="KW-1185">Reference proteome</keyword>
<dbReference type="InterPro" id="IPR012171">
    <property type="entry name" value="Fatty_acid_desaturase"/>
</dbReference>
<dbReference type="GO" id="GO:0046872">
    <property type="term" value="F:metal ion binding"/>
    <property type="evidence" value="ECO:0007669"/>
    <property type="project" value="UniProtKB-KW"/>
</dbReference>
<dbReference type="Pfam" id="PF00173">
    <property type="entry name" value="Cyt-b5"/>
    <property type="match status" value="1"/>
</dbReference>
<protein>
    <submittedName>
        <fullName evidence="13">12594_t:CDS:1</fullName>
    </submittedName>
</protein>
<dbReference type="PANTHER" id="PTHR19353:SF88">
    <property type="entry name" value="DELTA(5) FATTY ACID DESATURASE FAT-4"/>
    <property type="match status" value="1"/>
</dbReference>
<sequence length="481" mass="55247">MAPRANREELINGPKTFKKVDVIKPIKVLGKKGISDQQPWYIIVDNKVYDIKDFVSDHPGGAVILTHIGKDSTGTYIYPTPFSSHAFYNFHPEGAIEILANYYVGDIAQEDIKTSKEGFTQELREYKELFKRSNYFESSKPYYAQKVIHNLIIWAISVTILAKFGDNLFGVLLSAAMMGLFWQQCGWLSHDFLHHQVFHNRKYNDLMGAFLGGVCQGFDPSWWKDKHNTHHAAPNVHGQDPDINTHPILTWSEYALSDIFNPEMAKINANNLPPWLTRFMVEYQTLNYFPILCLARISWCIQSIYFVLPNGQNGKPANARMPIALTEQLSLGIHYIWYFYIFSFISSWKLIITFFFASQSICGLLLALVFALNHNGMAILTEEEAHEMDFFVEQVITGRDVIALNPNLQFVVDWFCGGLNYQIEHHLFPALPRHVFHKVQPIVQTLCEKYEIPYHRTTFFGGTKEVFNRLGQVSASSRKLA</sequence>
<dbReference type="GO" id="GO:0020037">
    <property type="term" value="F:heme binding"/>
    <property type="evidence" value="ECO:0007669"/>
    <property type="project" value="InterPro"/>
</dbReference>
<proteinExistence type="inferred from homology"/>
<dbReference type="EMBL" id="CAJVPP010003771">
    <property type="protein sequence ID" value="CAG8636827.1"/>
    <property type="molecule type" value="Genomic_DNA"/>
</dbReference>
<comment type="caution">
    <text evidence="13">The sequence shown here is derived from an EMBL/GenBank/DDBJ whole genome shotgun (WGS) entry which is preliminary data.</text>
</comment>
<evidence type="ECO:0000256" key="2">
    <source>
        <dbReference type="ARBA" id="ARBA00009295"/>
    </source>
</evidence>
<evidence type="ECO:0000256" key="6">
    <source>
        <dbReference type="ARBA" id="ARBA00022989"/>
    </source>
</evidence>
<dbReference type="PIRSF" id="PIRSF015921">
    <property type="entry name" value="FA_sphinglp_des"/>
    <property type="match status" value="1"/>
</dbReference>
<evidence type="ECO:0000256" key="3">
    <source>
        <dbReference type="ARBA" id="ARBA00022617"/>
    </source>
</evidence>
<evidence type="ECO:0000256" key="10">
    <source>
        <dbReference type="ARBA" id="ARBA00023136"/>
    </source>
</evidence>
<feature type="transmembrane region" description="Helical" evidence="11">
    <location>
        <begin position="288"/>
        <end position="308"/>
    </location>
</feature>
<keyword evidence="10 11" id="KW-0472">Membrane</keyword>
<dbReference type="GO" id="GO:0016717">
    <property type="term" value="F:oxidoreductase activity, acting on paired donors, with oxidation of a pair of donors resulting in the reduction of molecular oxygen to two molecules of water"/>
    <property type="evidence" value="ECO:0007669"/>
    <property type="project" value="TreeGrafter"/>
</dbReference>
<evidence type="ECO:0000256" key="1">
    <source>
        <dbReference type="ARBA" id="ARBA00004141"/>
    </source>
</evidence>
<dbReference type="GO" id="GO:0006629">
    <property type="term" value="P:lipid metabolic process"/>
    <property type="evidence" value="ECO:0007669"/>
    <property type="project" value="UniProtKB-KW"/>
</dbReference>
<dbReference type="CDD" id="cd03506">
    <property type="entry name" value="Delta6-FADS-like"/>
    <property type="match status" value="1"/>
</dbReference>
<evidence type="ECO:0000313" key="13">
    <source>
        <dbReference type="EMBL" id="CAG8636827.1"/>
    </source>
</evidence>
<evidence type="ECO:0000256" key="9">
    <source>
        <dbReference type="ARBA" id="ARBA00023098"/>
    </source>
</evidence>
<keyword evidence="6 11" id="KW-1133">Transmembrane helix</keyword>
<dbReference type="AlphaFoldDB" id="A0A9N9GZR3"/>
<evidence type="ECO:0000256" key="11">
    <source>
        <dbReference type="SAM" id="Phobius"/>
    </source>
</evidence>
<comment type="similarity">
    <text evidence="2">Belongs to the fatty acid desaturase type 1 family.</text>
</comment>
<keyword evidence="8" id="KW-0408">Iron</keyword>
<dbReference type="InterPro" id="IPR018506">
    <property type="entry name" value="Cyt_B5_heme-BS"/>
</dbReference>
<comment type="subcellular location">
    <subcellularLocation>
        <location evidence="1">Membrane</location>
        <topology evidence="1">Multi-pass membrane protein</topology>
    </subcellularLocation>
</comment>
<evidence type="ECO:0000313" key="14">
    <source>
        <dbReference type="Proteomes" id="UP000789375"/>
    </source>
</evidence>
<accession>A0A9N9GZR3</accession>
<gene>
    <name evidence="13" type="ORF">FMOSSE_LOCUS10780</name>
</gene>
<dbReference type="InterPro" id="IPR005804">
    <property type="entry name" value="FA_desaturase_dom"/>
</dbReference>
<feature type="transmembrane region" description="Helical" evidence="11">
    <location>
        <begin position="329"/>
        <end position="345"/>
    </location>
</feature>
<dbReference type="SMART" id="SM01117">
    <property type="entry name" value="Cyt-b5"/>
    <property type="match status" value="1"/>
</dbReference>
<dbReference type="PANTHER" id="PTHR19353">
    <property type="entry name" value="FATTY ACID DESATURASE 2"/>
    <property type="match status" value="1"/>
</dbReference>
<feature type="domain" description="Cytochrome b5 heme-binding" evidence="12">
    <location>
        <begin position="35"/>
        <end position="108"/>
    </location>
</feature>
<dbReference type="InterPro" id="IPR036400">
    <property type="entry name" value="Cyt_B5-like_heme/steroid_sf"/>
</dbReference>
<keyword evidence="9" id="KW-0443">Lipid metabolism</keyword>
<evidence type="ECO:0000256" key="5">
    <source>
        <dbReference type="ARBA" id="ARBA00022723"/>
    </source>
</evidence>
<name>A0A9N9GZR3_FUNMO</name>